<keyword evidence="2" id="KW-0808">Transferase</keyword>
<sequence length="306" mass="33809">MSGVRYVVCRPDTLGPYVERLRQLERGIEYPIADGADHFFIDHGPEYHPFFSSMGDAYFLLALRGEQLLGSVTGISRRVFRSDTAAQGFYICDLKVAPHARGTGLARRLIFQGLTHLFRIPALRGIRFLYGAAMRGARGDVMHTARGWNPLRMGRPESRLALYFVPPARLAALELAGAPTQVPGDGLVLGPSSGRKLEGAGWCTTSGSKDLQLRSTNKPWPLVHLAAPPAAWTRGWGHYLRECGRELDGRNPDTLACFTLDERLKAQLDWLRDAGISPDTVCTVYSLDLTRLKGTPAWVHLPSSEI</sequence>
<dbReference type="InterPro" id="IPR016181">
    <property type="entry name" value="Acyl_CoA_acyltransferase"/>
</dbReference>
<dbReference type="Proteomes" id="UP000315369">
    <property type="component" value="Unassembled WGS sequence"/>
</dbReference>
<dbReference type="SUPFAM" id="SSF55729">
    <property type="entry name" value="Acyl-CoA N-acyltransferases (Nat)"/>
    <property type="match status" value="1"/>
</dbReference>
<dbReference type="OrthoDB" id="5379381at2"/>
<evidence type="ECO:0000259" key="1">
    <source>
        <dbReference type="PROSITE" id="PS51186"/>
    </source>
</evidence>
<gene>
    <name evidence="2" type="ORF">FJV41_27185</name>
</gene>
<name>A0A540WUW7_9BACT</name>
<evidence type="ECO:0000313" key="2">
    <source>
        <dbReference type="EMBL" id="TQF12811.1"/>
    </source>
</evidence>
<reference evidence="2 3" key="1">
    <citation type="submission" date="2019-06" db="EMBL/GenBank/DDBJ databases">
        <authorList>
            <person name="Livingstone P."/>
            <person name="Whitworth D."/>
        </authorList>
    </citation>
    <scope>NUCLEOTIDE SEQUENCE [LARGE SCALE GENOMIC DNA]</scope>
    <source>
        <strain evidence="2 3">AM401</strain>
    </source>
</reference>
<accession>A0A540WUW7</accession>
<dbReference type="AlphaFoldDB" id="A0A540WUW7"/>
<evidence type="ECO:0000313" key="3">
    <source>
        <dbReference type="Proteomes" id="UP000315369"/>
    </source>
</evidence>
<protein>
    <submittedName>
        <fullName evidence="2">GNAT family N-acetyltransferase</fullName>
    </submittedName>
</protein>
<dbReference type="Pfam" id="PF00583">
    <property type="entry name" value="Acetyltransf_1"/>
    <property type="match status" value="1"/>
</dbReference>
<organism evidence="2 3">
    <name type="scientific">Myxococcus llanfairpwllgwyngyllgogerychwyrndrobwllllantysiliogogogochensis</name>
    <dbReference type="NCBI Taxonomy" id="2590453"/>
    <lineage>
        <taxon>Bacteria</taxon>
        <taxon>Pseudomonadati</taxon>
        <taxon>Myxococcota</taxon>
        <taxon>Myxococcia</taxon>
        <taxon>Myxococcales</taxon>
        <taxon>Cystobacterineae</taxon>
        <taxon>Myxococcaceae</taxon>
        <taxon>Myxococcus</taxon>
    </lineage>
</organism>
<dbReference type="RefSeq" id="WP_141645477.1">
    <property type="nucleotide sequence ID" value="NZ_VIFM01000124.1"/>
</dbReference>
<dbReference type="CDD" id="cd04301">
    <property type="entry name" value="NAT_SF"/>
    <property type="match status" value="1"/>
</dbReference>
<dbReference type="InterPro" id="IPR000182">
    <property type="entry name" value="GNAT_dom"/>
</dbReference>
<dbReference type="EMBL" id="VIFM01000124">
    <property type="protein sequence ID" value="TQF12811.1"/>
    <property type="molecule type" value="Genomic_DNA"/>
</dbReference>
<keyword evidence="3" id="KW-1185">Reference proteome</keyword>
<proteinExistence type="predicted"/>
<dbReference type="GO" id="GO:0016747">
    <property type="term" value="F:acyltransferase activity, transferring groups other than amino-acyl groups"/>
    <property type="evidence" value="ECO:0007669"/>
    <property type="project" value="InterPro"/>
</dbReference>
<dbReference type="PROSITE" id="PS51186">
    <property type="entry name" value="GNAT"/>
    <property type="match status" value="1"/>
</dbReference>
<comment type="caution">
    <text evidence="2">The sequence shown here is derived from an EMBL/GenBank/DDBJ whole genome shotgun (WGS) entry which is preliminary data.</text>
</comment>
<dbReference type="Gene3D" id="3.40.630.30">
    <property type="match status" value="1"/>
</dbReference>
<feature type="domain" description="N-acetyltransferase" evidence="1">
    <location>
        <begin position="7"/>
        <end position="158"/>
    </location>
</feature>